<dbReference type="GO" id="GO:0003866">
    <property type="term" value="F:3-phosphoshikimate 1-carboxyvinyltransferase activity"/>
    <property type="evidence" value="ECO:0007669"/>
    <property type="project" value="UniProtKB-UniRule"/>
</dbReference>
<dbReference type="Gene3D" id="3.65.10.10">
    <property type="entry name" value="Enolpyruvate transferase domain"/>
    <property type="match status" value="2"/>
</dbReference>
<reference evidence="9" key="1">
    <citation type="submission" date="2020-10" db="EMBL/GenBank/DDBJ databases">
        <authorList>
            <person name="Gilroy R."/>
        </authorList>
    </citation>
    <scope>NUCLEOTIDE SEQUENCE</scope>
    <source>
        <strain evidence="9">ChiSxjej1B13-7958</strain>
    </source>
</reference>
<gene>
    <name evidence="7 9" type="primary">aroA</name>
    <name evidence="9" type="ORF">IAB89_05400</name>
</gene>
<comment type="subunit">
    <text evidence="7">Monomer.</text>
</comment>
<dbReference type="Pfam" id="PF00275">
    <property type="entry name" value="EPSP_synthase"/>
    <property type="match status" value="1"/>
</dbReference>
<dbReference type="PROSITE" id="PS00885">
    <property type="entry name" value="EPSP_SYNTHASE_2"/>
    <property type="match status" value="1"/>
</dbReference>
<sequence>MDADRVTLLPGCLNGCVDAPPSKSAAHRAILCAALAALSSPEETESILSPLALSDDIRATLCASHALGVRAVLKNGVCTVSAGTRPEGTVSLDCGESGSTLRFLIPIAAALGIPAVFTGHGRLPDRPIGIYTELLPQHGVSCRTQGGLPLAIEGRLQPGCFSLPGNVSSQFITGLLLALPLLPEDSKIRLTTPLESAAYVAMTVQTMNAFGVQVERTADGWHIPGKQRYQPRRHTVEGDWSQAAFFLAAGALGGDVSVRGLREDSLQGDKAIADLLAQGGARLAWENGALRCTADQWHGIAIDASQIPDLVPILAASFSLAEGETVIHHAERLRLKESDRLAAMAEGLTALGAQIAETPDGLILHGVPALTGGTAEGKNDHRVVMAIAVAALRSAAPCTVTDAGSIRKSYPDFFQDYQMLGGTAHGSIIRLGDEPQNLDLR</sequence>
<evidence type="ECO:0000256" key="1">
    <source>
        <dbReference type="ARBA" id="ARBA00004811"/>
    </source>
</evidence>
<dbReference type="Proteomes" id="UP000824242">
    <property type="component" value="Unassembled WGS sequence"/>
</dbReference>
<feature type="binding site" evidence="7">
    <location>
        <position position="23"/>
    </location>
    <ligand>
        <name>3-phosphoshikimate</name>
        <dbReference type="ChEBI" id="CHEBI:145989"/>
    </ligand>
</feature>
<comment type="catalytic activity">
    <reaction evidence="6">
        <text>3-phosphoshikimate + phosphoenolpyruvate = 5-O-(1-carboxyvinyl)-3-phosphoshikimate + phosphate</text>
        <dbReference type="Rhea" id="RHEA:21256"/>
        <dbReference type="ChEBI" id="CHEBI:43474"/>
        <dbReference type="ChEBI" id="CHEBI:57701"/>
        <dbReference type="ChEBI" id="CHEBI:58702"/>
        <dbReference type="ChEBI" id="CHEBI:145989"/>
        <dbReference type="EC" id="2.5.1.19"/>
    </reaction>
    <physiologicalReaction direction="left-to-right" evidence="6">
        <dbReference type="Rhea" id="RHEA:21257"/>
    </physiologicalReaction>
</comment>
<feature type="domain" description="Enolpyruvate transferase" evidence="8">
    <location>
        <begin position="12"/>
        <end position="415"/>
    </location>
</feature>
<dbReference type="AlphaFoldDB" id="A0A9D1AP53"/>
<dbReference type="GO" id="GO:0009423">
    <property type="term" value="P:chorismate biosynthetic process"/>
    <property type="evidence" value="ECO:0007669"/>
    <property type="project" value="UniProtKB-UniRule"/>
</dbReference>
<proteinExistence type="inferred from homology"/>
<feature type="binding site" evidence="7">
    <location>
        <position position="336"/>
    </location>
    <ligand>
        <name>3-phosphoshikimate</name>
        <dbReference type="ChEBI" id="CHEBI:145989"/>
    </ligand>
</feature>
<dbReference type="InterPro" id="IPR036968">
    <property type="entry name" value="Enolpyruvate_Tfrase_sf"/>
</dbReference>
<dbReference type="EMBL" id="DVGZ01000052">
    <property type="protein sequence ID" value="HIR47080.1"/>
    <property type="molecule type" value="Genomic_DNA"/>
</dbReference>
<evidence type="ECO:0000256" key="6">
    <source>
        <dbReference type="ARBA" id="ARBA00044633"/>
    </source>
</evidence>
<evidence type="ECO:0000256" key="2">
    <source>
        <dbReference type="ARBA" id="ARBA00009948"/>
    </source>
</evidence>
<feature type="binding site" evidence="7">
    <location>
        <position position="170"/>
    </location>
    <ligand>
        <name>phosphoenolpyruvate</name>
        <dbReference type="ChEBI" id="CHEBI:58702"/>
    </ligand>
</feature>
<feature type="binding site" evidence="7">
    <location>
        <position position="126"/>
    </location>
    <ligand>
        <name>phosphoenolpyruvate</name>
        <dbReference type="ChEBI" id="CHEBI:58702"/>
    </ligand>
</feature>
<dbReference type="HAMAP" id="MF_00210">
    <property type="entry name" value="EPSP_synth"/>
    <property type="match status" value="1"/>
</dbReference>
<dbReference type="NCBIfam" id="TIGR01356">
    <property type="entry name" value="aroA"/>
    <property type="match status" value="1"/>
</dbReference>
<feature type="binding site" evidence="7">
    <location>
        <position position="23"/>
    </location>
    <ligand>
        <name>phosphoenolpyruvate</name>
        <dbReference type="ChEBI" id="CHEBI:58702"/>
    </ligand>
</feature>
<dbReference type="GO" id="GO:0008652">
    <property type="term" value="P:amino acid biosynthetic process"/>
    <property type="evidence" value="ECO:0007669"/>
    <property type="project" value="UniProtKB-KW"/>
</dbReference>
<dbReference type="InterPro" id="IPR001986">
    <property type="entry name" value="Enolpyruvate_Tfrase_dom"/>
</dbReference>
<feature type="binding site" evidence="7">
    <location>
        <position position="28"/>
    </location>
    <ligand>
        <name>3-phosphoshikimate</name>
        <dbReference type="ChEBI" id="CHEBI:145989"/>
    </ligand>
</feature>
<comment type="caution">
    <text evidence="9">The sequence shown here is derived from an EMBL/GenBank/DDBJ whole genome shotgun (WGS) entry which is preliminary data.</text>
</comment>
<feature type="binding site" evidence="7">
    <location>
        <position position="340"/>
    </location>
    <ligand>
        <name>phosphoenolpyruvate</name>
        <dbReference type="ChEBI" id="CHEBI:58702"/>
    </ligand>
</feature>
<feature type="binding site" evidence="7">
    <location>
        <position position="170"/>
    </location>
    <ligand>
        <name>3-phosphoshikimate</name>
        <dbReference type="ChEBI" id="CHEBI:145989"/>
    </ligand>
</feature>
<feature type="binding site" evidence="7">
    <location>
        <position position="408"/>
    </location>
    <ligand>
        <name>phosphoenolpyruvate</name>
        <dbReference type="ChEBI" id="CHEBI:58702"/>
    </ligand>
</feature>
<evidence type="ECO:0000256" key="5">
    <source>
        <dbReference type="ARBA" id="ARBA00023141"/>
    </source>
</evidence>
<feature type="binding site" evidence="7">
    <location>
        <position position="382"/>
    </location>
    <ligand>
        <name>phosphoenolpyruvate</name>
        <dbReference type="ChEBI" id="CHEBI:58702"/>
    </ligand>
</feature>
<keyword evidence="3 7" id="KW-0028">Amino-acid biosynthesis</keyword>
<comment type="caution">
    <text evidence="7">Lacks conserved residue(s) required for the propagation of feature annotation.</text>
</comment>
<evidence type="ECO:0000256" key="7">
    <source>
        <dbReference type="HAMAP-Rule" id="MF_00210"/>
    </source>
</evidence>
<evidence type="ECO:0000256" key="3">
    <source>
        <dbReference type="ARBA" id="ARBA00022605"/>
    </source>
</evidence>
<name>A0A9D1AP53_9FIRM</name>
<dbReference type="GO" id="GO:0005737">
    <property type="term" value="C:cytoplasm"/>
    <property type="evidence" value="ECO:0007669"/>
    <property type="project" value="UniProtKB-SubCell"/>
</dbReference>
<feature type="binding site" evidence="7">
    <location>
        <position position="196"/>
    </location>
    <ligand>
        <name>3-phosphoshikimate</name>
        <dbReference type="ChEBI" id="CHEBI:145989"/>
    </ligand>
</feature>
<feature type="binding site" evidence="7">
    <location>
        <position position="309"/>
    </location>
    <ligand>
        <name>3-phosphoshikimate</name>
        <dbReference type="ChEBI" id="CHEBI:145989"/>
    </ligand>
</feature>
<evidence type="ECO:0000256" key="4">
    <source>
        <dbReference type="ARBA" id="ARBA00022679"/>
    </source>
</evidence>
<feature type="active site" description="Proton acceptor" evidence="7">
    <location>
        <position position="309"/>
    </location>
</feature>
<comment type="pathway">
    <text evidence="1 7">Metabolic intermediate biosynthesis; chorismate biosynthesis; chorismate from D-erythrose 4-phosphate and phosphoenolpyruvate: step 6/7.</text>
</comment>
<dbReference type="InterPro" id="IPR013792">
    <property type="entry name" value="RNA3'P_cycl/enolpyr_Trfase_a/b"/>
</dbReference>
<protein>
    <recommendedName>
        <fullName evidence="7">3-phosphoshikimate 1-carboxyvinyltransferase</fullName>
        <ecNumber evidence="7">2.5.1.19</ecNumber>
    </recommendedName>
    <alternativeName>
        <fullName evidence="7">5-enolpyruvylshikimate-3-phosphate synthase</fullName>
        <shortName evidence="7">EPSP synthase</shortName>
        <shortName evidence="7">EPSPS</shortName>
    </alternativeName>
</protein>
<feature type="binding site" evidence="7">
    <location>
        <position position="169"/>
    </location>
    <ligand>
        <name>3-phosphoshikimate</name>
        <dbReference type="ChEBI" id="CHEBI:145989"/>
    </ligand>
</feature>
<dbReference type="SUPFAM" id="SSF55205">
    <property type="entry name" value="EPT/RTPC-like"/>
    <property type="match status" value="1"/>
</dbReference>
<keyword evidence="5 7" id="KW-0057">Aromatic amino acid biosynthesis</keyword>
<comment type="subcellular location">
    <subcellularLocation>
        <location evidence="7">Cytoplasm</location>
    </subcellularLocation>
</comment>
<keyword evidence="4 7" id="KW-0808">Transferase</keyword>
<feature type="binding site" evidence="7">
    <location>
        <position position="98"/>
    </location>
    <ligand>
        <name>phosphoenolpyruvate</name>
        <dbReference type="ChEBI" id="CHEBI:58702"/>
    </ligand>
</feature>
<keyword evidence="7" id="KW-0963">Cytoplasm</keyword>
<evidence type="ECO:0000313" key="10">
    <source>
        <dbReference type="Proteomes" id="UP000824242"/>
    </source>
</evidence>
<dbReference type="PIRSF" id="PIRSF000505">
    <property type="entry name" value="EPSPS"/>
    <property type="match status" value="1"/>
</dbReference>
<organism evidence="9 10">
    <name type="scientific">Candidatus Caccousia avicola</name>
    <dbReference type="NCBI Taxonomy" id="2840721"/>
    <lineage>
        <taxon>Bacteria</taxon>
        <taxon>Bacillati</taxon>
        <taxon>Bacillota</taxon>
        <taxon>Clostridia</taxon>
        <taxon>Eubacteriales</taxon>
        <taxon>Oscillospiraceae</taxon>
        <taxon>Oscillospiraceae incertae sedis</taxon>
        <taxon>Candidatus Caccousia</taxon>
    </lineage>
</organism>
<dbReference type="InterPro" id="IPR006264">
    <property type="entry name" value="EPSP_synthase"/>
</dbReference>
<dbReference type="GO" id="GO:0009073">
    <property type="term" value="P:aromatic amino acid family biosynthetic process"/>
    <property type="evidence" value="ECO:0007669"/>
    <property type="project" value="UniProtKB-KW"/>
</dbReference>
<feature type="binding site" evidence="7">
    <location>
        <position position="168"/>
    </location>
    <ligand>
        <name>3-phosphoshikimate</name>
        <dbReference type="ChEBI" id="CHEBI:145989"/>
    </ligand>
</feature>
<dbReference type="InterPro" id="IPR023193">
    <property type="entry name" value="EPSP_synthase_CS"/>
</dbReference>
<accession>A0A9D1AP53</accession>
<dbReference type="PANTHER" id="PTHR21090:SF5">
    <property type="entry name" value="PENTAFUNCTIONAL AROM POLYPEPTIDE"/>
    <property type="match status" value="1"/>
</dbReference>
<comment type="similarity">
    <text evidence="2 7">Belongs to the EPSP synthase family.</text>
</comment>
<comment type="function">
    <text evidence="7">Catalyzes the transfer of the enolpyruvyl moiety of phosphoenolpyruvate (PEP) to the 5-hydroxyl of shikimate-3-phosphate (S3P) to produce enolpyruvyl shikimate-3-phosphate and inorganic phosphate.</text>
</comment>
<feature type="binding site" evidence="7">
    <location>
        <position position="24"/>
    </location>
    <ligand>
        <name>3-phosphoshikimate</name>
        <dbReference type="ChEBI" id="CHEBI:145989"/>
    </ligand>
</feature>
<reference evidence="9" key="2">
    <citation type="journal article" date="2021" name="PeerJ">
        <title>Extensive microbial diversity within the chicken gut microbiome revealed by metagenomics and culture.</title>
        <authorList>
            <person name="Gilroy R."/>
            <person name="Ravi A."/>
            <person name="Getino M."/>
            <person name="Pursley I."/>
            <person name="Horton D.L."/>
            <person name="Alikhan N.F."/>
            <person name="Baker D."/>
            <person name="Gharbi K."/>
            <person name="Hall N."/>
            <person name="Watson M."/>
            <person name="Adriaenssens E.M."/>
            <person name="Foster-Nyarko E."/>
            <person name="Jarju S."/>
            <person name="Secka A."/>
            <person name="Antonio M."/>
            <person name="Oren A."/>
            <person name="Chaudhuri R.R."/>
            <person name="La Ragione R."/>
            <person name="Hildebrand F."/>
            <person name="Pallen M.J."/>
        </authorList>
    </citation>
    <scope>NUCLEOTIDE SEQUENCE</scope>
    <source>
        <strain evidence="9">ChiSxjej1B13-7958</strain>
    </source>
</reference>
<dbReference type="PANTHER" id="PTHR21090">
    <property type="entry name" value="AROM/DEHYDROQUINATE SYNTHASE"/>
    <property type="match status" value="1"/>
</dbReference>
<evidence type="ECO:0000259" key="8">
    <source>
        <dbReference type="Pfam" id="PF00275"/>
    </source>
</evidence>
<evidence type="ECO:0000313" key="9">
    <source>
        <dbReference type="EMBL" id="HIR47080.1"/>
    </source>
</evidence>
<dbReference type="EC" id="2.5.1.19" evidence="7"/>